<comment type="caution">
    <text evidence="2">The sequence shown here is derived from an EMBL/GenBank/DDBJ whole genome shotgun (WGS) entry which is preliminary data.</text>
</comment>
<feature type="transmembrane region" description="Helical" evidence="1">
    <location>
        <begin position="150"/>
        <end position="173"/>
    </location>
</feature>
<sequence>MLNDRGSTYIRWGRKQCSGVNTEILYTGFAAGQEYSQSTYGGPSNMLCLPNNPELSNRTSPGNSLLVGTEYEDGNFFINGAQDEDVPCSLCRSANTSSSIMIPGRQSCDHGWKTEYTVYWHQVATPKNHQRTSALTVIPNFYKLDKITKMVVYCMLPGLSVDLWPVLLMLTTWL</sequence>
<name>A0A8B6F4R5_MYTGA</name>
<organism evidence="2 3">
    <name type="scientific">Mytilus galloprovincialis</name>
    <name type="common">Mediterranean mussel</name>
    <dbReference type="NCBI Taxonomy" id="29158"/>
    <lineage>
        <taxon>Eukaryota</taxon>
        <taxon>Metazoa</taxon>
        <taxon>Spiralia</taxon>
        <taxon>Lophotrochozoa</taxon>
        <taxon>Mollusca</taxon>
        <taxon>Bivalvia</taxon>
        <taxon>Autobranchia</taxon>
        <taxon>Pteriomorphia</taxon>
        <taxon>Mytilida</taxon>
        <taxon>Mytiloidea</taxon>
        <taxon>Mytilidae</taxon>
        <taxon>Mytilinae</taxon>
        <taxon>Mytilus</taxon>
    </lineage>
</organism>
<dbReference type="Proteomes" id="UP000596742">
    <property type="component" value="Unassembled WGS sequence"/>
</dbReference>
<keyword evidence="1" id="KW-1133">Transmembrane helix</keyword>
<keyword evidence="1" id="KW-0812">Transmembrane</keyword>
<dbReference type="PANTHER" id="PTHR24024">
    <property type="entry name" value="PULMONARY SURFACTANT-ASSOCIATED PROTEIN A"/>
    <property type="match status" value="1"/>
</dbReference>
<dbReference type="GO" id="GO:0005615">
    <property type="term" value="C:extracellular space"/>
    <property type="evidence" value="ECO:0007669"/>
    <property type="project" value="TreeGrafter"/>
</dbReference>
<evidence type="ECO:0000313" key="2">
    <source>
        <dbReference type="EMBL" id="VDI44162.1"/>
    </source>
</evidence>
<keyword evidence="3" id="KW-1185">Reference proteome</keyword>
<keyword evidence="1" id="KW-0472">Membrane</keyword>
<evidence type="ECO:0000256" key="1">
    <source>
        <dbReference type="SAM" id="Phobius"/>
    </source>
</evidence>
<dbReference type="PANTHER" id="PTHR24024:SF18">
    <property type="entry name" value="SHORT-CHAIN COLLAGEN C4-LIKE"/>
    <property type="match status" value="1"/>
</dbReference>
<dbReference type="EMBL" id="UYJE01006235">
    <property type="protein sequence ID" value="VDI44162.1"/>
    <property type="molecule type" value="Genomic_DNA"/>
</dbReference>
<dbReference type="InterPro" id="IPR051077">
    <property type="entry name" value="Ca-dependent_lectin"/>
</dbReference>
<accession>A0A8B6F4R5</accession>
<dbReference type="AlphaFoldDB" id="A0A8B6F4R5"/>
<protein>
    <submittedName>
        <fullName evidence="2">Uncharacterized protein</fullName>
    </submittedName>
</protein>
<dbReference type="OrthoDB" id="10300563at2759"/>
<gene>
    <name evidence="2" type="ORF">MGAL_10B087590</name>
</gene>
<proteinExistence type="predicted"/>
<reference evidence="2" key="1">
    <citation type="submission" date="2018-11" db="EMBL/GenBank/DDBJ databases">
        <authorList>
            <person name="Alioto T."/>
            <person name="Alioto T."/>
        </authorList>
    </citation>
    <scope>NUCLEOTIDE SEQUENCE</scope>
</reference>
<evidence type="ECO:0000313" key="3">
    <source>
        <dbReference type="Proteomes" id="UP000596742"/>
    </source>
</evidence>